<evidence type="ECO:0000313" key="2">
    <source>
        <dbReference type="Proteomes" id="UP000196368"/>
    </source>
</evidence>
<dbReference type="EMBL" id="NFJD01000003">
    <property type="protein sequence ID" value="OUO56433.1"/>
    <property type="molecule type" value="Genomic_DNA"/>
</dbReference>
<dbReference type="AlphaFoldDB" id="A0A1Y4DB75"/>
<organism evidence="1 2">
    <name type="scientific">Candidatus Avelusimicrobium gallicola</name>
    <dbReference type="NCBI Taxonomy" id="2562704"/>
    <lineage>
        <taxon>Bacteria</taxon>
        <taxon>Pseudomonadati</taxon>
        <taxon>Elusimicrobiota</taxon>
        <taxon>Elusimicrobia</taxon>
        <taxon>Elusimicrobiales</taxon>
        <taxon>Elusimicrobiaceae</taxon>
        <taxon>Candidatus Avelusimicrobium</taxon>
    </lineage>
</organism>
<reference evidence="2" key="1">
    <citation type="submission" date="2017-04" db="EMBL/GenBank/DDBJ databases">
        <title>Function of individual gut microbiota members based on whole genome sequencing of pure cultures obtained from chicken caecum.</title>
        <authorList>
            <person name="Medvecky M."/>
            <person name="Cejkova D."/>
            <person name="Polansky O."/>
            <person name="Karasova D."/>
            <person name="Kubasova T."/>
            <person name="Cizek A."/>
            <person name="Rychlik I."/>
        </authorList>
    </citation>
    <scope>NUCLEOTIDE SEQUENCE [LARGE SCALE GENOMIC DNA]</scope>
    <source>
        <strain evidence="2">An273</strain>
    </source>
</reference>
<evidence type="ECO:0000313" key="1">
    <source>
        <dbReference type="EMBL" id="OUO56433.1"/>
    </source>
</evidence>
<protein>
    <submittedName>
        <fullName evidence="1">Uncharacterized protein</fullName>
    </submittedName>
</protein>
<dbReference type="Proteomes" id="UP000196368">
    <property type="component" value="Unassembled WGS sequence"/>
</dbReference>
<name>A0A1Y4DB75_9BACT</name>
<proteinExistence type="predicted"/>
<sequence length="314" mass="35140">MKHILGVLILLCLPLASFGQLSKLGPSVGKALATKQPAAAQAAKVSSKVLKANYLLTNQSIQLFQQIHMQKVANVFADTELEAAVAQSVVEQMQQEAAVSLAALTAKMDKEYAQWADALLRERNPNFLPKKDPSIPGLLAFSPDPKQKIHITPRFFREWAATIPAYEELPEEVAGLIAALRKRLIALETDTFKETRLYMKAKSHLNPVDDFNSNRYYQKQMAKSNRALLNISKESAQCVADLVYLLNLYPSLFKDSLTLLAAKLDHGLQTEFTAYLRRQIDLPPQKENISRPVGFQQDRKQPPVLTGKTFNGFY</sequence>
<gene>
    <name evidence="1" type="ORF">B5F75_04355</name>
</gene>
<comment type="caution">
    <text evidence="1">The sequence shown here is derived from an EMBL/GenBank/DDBJ whole genome shotgun (WGS) entry which is preliminary data.</text>
</comment>
<accession>A0A1Y4DB75</accession>
<keyword evidence="2" id="KW-1185">Reference proteome</keyword>
<dbReference type="RefSeq" id="WP_087288329.1">
    <property type="nucleotide sequence ID" value="NZ_NFJD01000003.1"/>
</dbReference>